<dbReference type="CDD" id="cd00081">
    <property type="entry name" value="Hint"/>
    <property type="match status" value="1"/>
</dbReference>
<gene>
    <name evidence="1" type="ORF">S12H4_58400</name>
</gene>
<name>X1UNT5_9ZZZZ</name>
<comment type="caution">
    <text evidence="1">The sequence shown here is derived from an EMBL/GenBank/DDBJ whole genome shotgun (WGS) entry which is preliminary data.</text>
</comment>
<feature type="non-terminal residue" evidence="1">
    <location>
        <position position="184"/>
    </location>
</feature>
<sequence>TEDYYLVINNILGVTSYHLIYVNNNWIPAGNIKTGDTLFDIAGNTIAVTSIEKVFKKVPTFNLEIDQHHKFFANDILVHNGKVCASPWVNNNDYNDYNDLIDFLDDNSIIFSGSSLSGVMPIYTPGSYDSPLFSLKTATSIDETPTTWDINYLGSSHDSSEKPETIIDVTVVENVGFTLFEDYV</sequence>
<proteinExistence type="predicted"/>
<dbReference type="InterPro" id="IPR030934">
    <property type="entry name" value="Intein_C"/>
</dbReference>
<dbReference type="PROSITE" id="PS50818">
    <property type="entry name" value="INTEIN_C_TER"/>
    <property type="match status" value="1"/>
</dbReference>
<accession>X1UNT5</accession>
<reference evidence="1" key="1">
    <citation type="journal article" date="2014" name="Front. Microbiol.">
        <title>High frequency of phylogenetically diverse reductive dehalogenase-homologous genes in deep subseafloor sedimentary metagenomes.</title>
        <authorList>
            <person name="Kawai M."/>
            <person name="Futagami T."/>
            <person name="Toyoda A."/>
            <person name="Takaki Y."/>
            <person name="Nishi S."/>
            <person name="Hori S."/>
            <person name="Arai W."/>
            <person name="Tsubouchi T."/>
            <person name="Morono Y."/>
            <person name="Uchiyama I."/>
            <person name="Ito T."/>
            <person name="Fujiyama A."/>
            <person name="Inagaki F."/>
            <person name="Takami H."/>
        </authorList>
    </citation>
    <scope>NUCLEOTIDE SEQUENCE</scope>
    <source>
        <strain evidence="1">Expedition CK06-06</strain>
    </source>
</reference>
<dbReference type="AlphaFoldDB" id="X1UNT5"/>
<dbReference type="Pfam" id="PF07591">
    <property type="entry name" value="PT-HINT"/>
    <property type="match status" value="1"/>
</dbReference>
<protein>
    <submittedName>
        <fullName evidence="1">Uncharacterized protein</fullName>
    </submittedName>
</protein>
<dbReference type="EMBL" id="BARW01037923">
    <property type="protein sequence ID" value="GAJ19143.1"/>
    <property type="molecule type" value="Genomic_DNA"/>
</dbReference>
<feature type="non-terminal residue" evidence="1">
    <location>
        <position position="1"/>
    </location>
</feature>
<evidence type="ECO:0000313" key="1">
    <source>
        <dbReference type="EMBL" id="GAJ19143.1"/>
    </source>
</evidence>
<dbReference type="Gene3D" id="2.170.16.10">
    <property type="entry name" value="Hedgehog/Intein (Hint) domain"/>
    <property type="match status" value="1"/>
</dbReference>
<dbReference type="InterPro" id="IPR036844">
    <property type="entry name" value="Hint_dom_sf"/>
</dbReference>
<dbReference type="SUPFAM" id="SSF51294">
    <property type="entry name" value="Hedgehog/intein (Hint) domain"/>
    <property type="match status" value="1"/>
</dbReference>
<organism evidence="1">
    <name type="scientific">marine sediment metagenome</name>
    <dbReference type="NCBI Taxonomy" id="412755"/>
    <lineage>
        <taxon>unclassified sequences</taxon>
        <taxon>metagenomes</taxon>
        <taxon>ecological metagenomes</taxon>
    </lineage>
</organism>